<gene>
    <name evidence="2" type="ORF">A6302_01938</name>
</gene>
<evidence type="ECO:0000313" key="3">
    <source>
        <dbReference type="Proteomes" id="UP000094622"/>
    </source>
</evidence>
<evidence type="ECO:0000313" key="2">
    <source>
        <dbReference type="EMBL" id="ODN70718.1"/>
    </source>
</evidence>
<reference evidence="2 3" key="1">
    <citation type="submission" date="2016-07" db="EMBL/GenBank/DDBJ databases">
        <title>Draft Genome Sequence of Methylobrevis pamukkalensis PK2.</title>
        <authorList>
            <person name="Vasilenko O.V."/>
            <person name="Doronina N.V."/>
            <person name="Shmareva M.N."/>
            <person name="Tarlachkov S.V."/>
            <person name="Mustakhimov I."/>
            <person name="Trotsenko Y.A."/>
        </authorList>
    </citation>
    <scope>NUCLEOTIDE SEQUENCE [LARGE SCALE GENOMIC DNA]</scope>
    <source>
        <strain evidence="2 3">PK2</strain>
    </source>
</reference>
<sequence length="76" mass="8001">MEKRSLSLAGHRTSVALEPEFWTAVERLAAEDGLSLAAFVASVDRGRGEGNLASALRVTVLRRVEAAASGQAMSSD</sequence>
<accession>A0A1E3H318</accession>
<dbReference type="PATRIC" id="fig|1439726.3.peg.2050"/>
<dbReference type="InterPro" id="IPR027373">
    <property type="entry name" value="RHH_dom"/>
</dbReference>
<evidence type="ECO:0000259" key="1">
    <source>
        <dbReference type="Pfam" id="PF13467"/>
    </source>
</evidence>
<comment type="caution">
    <text evidence="2">The sequence shown here is derived from an EMBL/GenBank/DDBJ whole genome shotgun (WGS) entry which is preliminary data.</text>
</comment>
<protein>
    <recommendedName>
        <fullName evidence="1">Ribbon-helix-helix domain-containing protein</fullName>
    </recommendedName>
</protein>
<organism evidence="2 3">
    <name type="scientific">Methylobrevis pamukkalensis</name>
    <dbReference type="NCBI Taxonomy" id="1439726"/>
    <lineage>
        <taxon>Bacteria</taxon>
        <taxon>Pseudomonadati</taxon>
        <taxon>Pseudomonadota</taxon>
        <taxon>Alphaproteobacteria</taxon>
        <taxon>Hyphomicrobiales</taxon>
        <taxon>Pleomorphomonadaceae</taxon>
        <taxon>Methylobrevis</taxon>
    </lineage>
</organism>
<dbReference type="Proteomes" id="UP000094622">
    <property type="component" value="Unassembled WGS sequence"/>
</dbReference>
<proteinExistence type="predicted"/>
<dbReference type="EMBL" id="MCRJ01000041">
    <property type="protein sequence ID" value="ODN70718.1"/>
    <property type="molecule type" value="Genomic_DNA"/>
</dbReference>
<feature type="domain" description="Ribbon-helix-helix" evidence="1">
    <location>
        <begin position="2"/>
        <end position="63"/>
    </location>
</feature>
<dbReference type="Gene3D" id="1.10.3990.20">
    <property type="entry name" value="protein bp1543"/>
    <property type="match status" value="1"/>
</dbReference>
<keyword evidence="3" id="KW-1185">Reference proteome</keyword>
<dbReference type="InterPro" id="IPR038268">
    <property type="entry name" value="RHH_sf"/>
</dbReference>
<dbReference type="Pfam" id="PF13467">
    <property type="entry name" value="RHH_4"/>
    <property type="match status" value="1"/>
</dbReference>
<dbReference type="AlphaFoldDB" id="A0A1E3H318"/>
<name>A0A1E3H318_9HYPH</name>
<dbReference type="OrthoDB" id="7477016at2"/>